<evidence type="ECO:0000313" key="3">
    <source>
        <dbReference type="Proteomes" id="UP000240883"/>
    </source>
</evidence>
<dbReference type="Proteomes" id="UP000240883">
    <property type="component" value="Unassembled WGS sequence"/>
</dbReference>
<accession>A0A2T2P557</accession>
<dbReference type="AlphaFoldDB" id="A0A2T2P557"/>
<evidence type="ECO:0000313" key="2">
    <source>
        <dbReference type="EMBL" id="PSN72847.1"/>
    </source>
</evidence>
<feature type="region of interest" description="Disordered" evidence="1">
    <location>
        <begin position="78"/>
        <end position="125"/>
    </location>
</feature>
<keyword evidence="3" id="KW-1185">Reference proteome</keyword>
<proteinExistence type="predicted"/>
<name>A0A2T2P557_CORCC</name>
<organism evidence="2 3">
    <name type="scientific">Corynespora cassiicola Philippines</name>
    <dbReference type="NCBI Taxonomy" id="1448308"/>
    <lineage>
        <taxon>Eukaryota</taxon>
        <taxon>Fungi</taxon>
        <taxon>Dikarya</taxon>
        <taxon>Ascomycota</taxon>
        <taxon>Pezizomycotina</taxon>
        <taxon>Dothideomycetes</taxon>
        <taxon>Pleosporomycetidae</taxon>
        <taxon>Pleosporales</taxon>
        <taxon>Corynesporascaceae</taxon>
        <taxon>Corynespora</taxon>
    </lineage>
</organism>
<dbReference type="EMBL" id="KZ678129">
    <property type="protein sequence ID" value="PSN72847.1"/>
    <property type="molecule type" value="Genomic_DNA"/>
</dbReference>
<sequence length="125" mass="13913">MDILSNGYRSITLYAFPKKTTYLSTITARRSTNERDNIKDHICLTTQGISPNMQLDASITFGISLPRQKQHALWTIHHDQHISHHPSRHPPANALKPAPSRPVSSQAAMDTTRLEKPSPAPTPSP</sequence>
<reference evidence="2 3" key="1">
    <citation type="journal article" date="2018" name="Front. Microbiol.">
        <title>Genome-Wide Analysis of Corynespora cassiicola Leaf Fall Disease Putative Effectors.</title>
        <authorList>
            <person name="Lopez D."/>
            <person name="Ribeiro S."/>
            <person name="Label P."/>
            <person name="Fumanal B."/>
            <person name="Venisse J.S."/>
            <person name="Kohler A."/>
            <person name="de Oliveira R.R."/>
            <person name="Labutti K."/>
            <person name="Lipzen A."/>
            <person name="Lail K."/>
            <person name="Bauer D."/>
            <person name="Ohm R.A."/>
            <person name="Barry K.W."/>
            <person name="Spatafora J."/>
            <person name="Grigoriev I.V."/>
            <person name="Martin F.M."/>
            <person name="Pujade-Renaud V."/>
        </authorList>
    </citation>
    <scope>NUCLEOTIDE SEQUENCE [LARGE SCALE GENOMIC DNA]</scope>
    <source>
        <strain evidence="2 3">Philippines</strain>
    </source>
</reference>
<evidence type="ECO:0000256" key="1">
    <source>
        <dbReference type="SAM" id="MobiDB-lite"/>
    </source>
</evidence>
<protein>
    <submittedName>
        <fullName evidence="2">Uncharacterized protein</fullName>
    </submittedName>
</protein>
<gene>
    <name evidence="2" type="ORF">BS50DRAFT_568454</name>
</gene>